<organism evidence="2 3">
    <name type="scientific">Mycolicibacterium hodleri</name>
    <dbReference type="NCBI Taxonomy" id="49897"/>
    <lineage>
        <taxon>Bacteria</taxon>
        <taxon>Bacillati</taxon>
        <taxon>Actinomycetota</taxon>
        <taxon>Actinomycetes</taxon>
        <taxon>Mycobacteriales</taxon>
        <taxon>Mycobacteriaceae</taxon>
        <taxon>Mycolicibacterium</taxon>
    </lineage>
</organism>
<evidence type="ECO:0000256" key="1">
    <source>
        <dbReference type="SAM" id="Phobius"/>
    </source>
</evidence>
<protein>
    <submittedName>
        <fullName evidence="2">Uncharacterized protein</fullName>
    </submittedName>
</protein>
<dbReference type="RefSeq" id="WP_142550629.1">
    <property type="nucleotide sequence ID" value="NZ_VIFX01000003.1"/>
</dbReference>
<evidence type="ECO:0000313" key="3">
    <source>
        <dbReference type="Proteomes" id="UP000315759"/>
    </source>
</evidence>
<gene>
    <name evidence="2" type="ORF">D8S82_02840</name>
</gene>
<feature type="transmembrane region" description="Helical" evidence="1">
    <location>
        <begin position="35"/>
        <end position="57"/>
    </location>
</feature>
<dbReference type="Proteomes" id="UP000315759">
    <property type="component" value="Unassembled WGS sequence"/>
</dbReference>
<proteinExistence type="predicted"/>
<keyword evidence="1" id="KW-0472">Membrane</keyword>
<dbReference type="AlphaFoldDB" id="A0A544W701"/>
<reference evidence="2 3" key="1">
    <citation type="submission" date="2018-10" db="EMBL/GenBank/DDBJ databases">
        <title>Draft genome of Mycobacterium hodleri strain B.</title>
        <authorList>
            <person name="Amande T.J."/>
            <person name="Mcgenity T.J."/>
        </authorList>
    </citation>
    <scope>NUCLEOTIDE SEQUENCE [LARGE SCALE GENOMIC DNA]</scope>
    <source>
        <strain evidence="2 3">B</strain>
    </source>
</reference>
<keyword evidence="1" id="KW-1133">Transmembrane helix</keyword>
<comment type="caution">
    <text evidence="2">The sequence shown here is derived from an EMBL/GenBank/DDBJ whole genome shotgun (WGS) entry which is preliminary data.</text>
</comment>
<accession>A0A544W701</accession>
<feature type="transmembrane region" description="Helical" evidence="1">
    <location>
        <begin position="69"/>
        <end position="86"/>
    </location>
</feature>
<keyword evidence="3" id="KW-1185">Reference proteome</keyword>
<keyword evidence="1" id="KW-0812">Transmembrane</keyword>
<sequence length="97" mass="10159">MKRTLSTAGFAGMGVLAAVVLYVVCVVAVSLLGGLFYSMTLGAMLAAVVALLIGFYLWTRRRRNTSGPLVVAMLGAQVVIAGLAIHDSPSTALMLFR</sequence>
<evidence type="ECO:0000313" key="2">
    <source>
        <dbReference type="EMBL" id="TQR88020.1"/>
    </source>
</evidence>
<feature type="transmembrane region" description="Helical" evidence="1">
    <location>
        <begin position="7"/>
        <end position="29"/>
    </location>
</feature>
<dbReference type="EMBL" id="VIFX01000003">
    <property type="protein sequence ID" value="TQR88020.1"/>
    <property type="molecule type" value="Genomic_DNA"/>
</dbReference>
<name>A0A544W701_9MYCO</name>